<proteinExistence type="predicted"/>
<organism evidence="1 2">
    <name type="scientific">Pyrinomonas methylaliphatogenes</name>
    <dbReference type="NCBI Taxonomy" id="454194"/>
    <lineage>
        <taxon>Bacteria</taxon>
        <taxon>Pseudomonadati</taxon>
        <taxon>Acidobacteriota</taxon>
        <taxon>Blastocatellia</taxon>
        <taxon>Blastocatellales</taxon>
        <taxon>Pyrinomonadaceae</taxon>
        <taxon>Pyrinomonas</taxon>
    </lineage>
</organism>
<sequence>MLGLGARGKRFENLQGTPKYAPNMLASEMVSQIDRLALTTGEPPVLDYKQRMGSRHIADKFAPD</sequence>
<dbReference type="STRING" id="454194.PYK22_01117"/>
<dbReference type="AlphaFoldDB" id="A0A0B6WXW8"/>
<evidence type="ECO:0000313" key="1">
    <source>
        <dbReference type="EMBL" id="CDM65119.1"/>
    </source>
</evidence>
<dbReference type="Proteomes" id="UP000031518">
    <property type="component" value="Unassembled WGS sequence"/>
</dbReference>
<dbReference type="EMBL" id="CBXV010000004">
    <property type="protein sequence ID" value="CDM65119.1"/>
    <property type="molecule type" value="Genomic_DNA"/>
</dbReference>
<name>A0A0B6WXW8_9BACT</name>
<protein>
    <submittedName>
        <fullName evidence="1">Uncharacterized protein</fullName>
    </submittedName>
</protein>
<gene>
    <name evidence="1" type="ORF">PYK22_01117</name>
</gene>
<reference evidence="1 2" key="1">
    <citation type="submission" date="2013-12" db="EMBL/GenBank/DDBJ databases">
        <authorList>
            <person name="Stott M."/>
        </authorList>
    </citation>
    <scope>NUCLEOTIDE SEQUENCE [LARGE SCALE GENOMIC DNA]</scope>
    <source>
        <strain evidence="1 2">K22</strain>
    </source>
</reference>
<evidence type="ECO:0000313" key="2">
    <source>
        <dbReference type="Proteomes" id="UP000031518"/>
    </source>
</evidence>
<accession>A0A0B6WXW8</accession>
<reference evidence="1 2" key="2">
    <citation type="submission" date="2015-01" db="EMBL/GenBank/DDBJ databases">
        <title>Complete genome sequence of Pyrinomonas methylaliphatogenes type strain K22T.</title>
        <authorList>
            <person name="Lee K.C.Y."/>
            <person name="Power J.F."/>
            <person name="Dunfield P.F."/>
            <person name="Morgan X.C."/>
            <person name="Huttenhower C."/>
            <person name="Stott M.B."/>
        </authorList>
    </citation>
    <scope>NUCLEOTIDE SEQUENCE [LARGE SCALE GENOMIC DNA]</scope>
    <source>
        <strain evidence="1 2">K22</strain>
    </source>
</reference>
<keyword evidence="2" id="KW-1185">Reference proteome</keyword>